<reference evidence="2 4" key="1">
    <citation type="submission" date="2015-04" db="EMBL/GenBank/DDBJ databases">
        <title>The draft genome sequence of Roseovarius indicus B108T.</title>
        <authorList>
            <person name="Li G."/>
            <person name="Lai Q."/>
            <person name="Shao Z."/>
            <person name="Yan P."/>
        </authorList>
    </citation>
    <scope>NUCLEOTIDE SEQUENCE [LARGE SCALE GENOMIC DNA]</scope>
    <source>
        <strain evidence="2 4">B108</strain>
    </source>
</reference>
<keyword evidence="3" id="KW-0378">Hydrolase</keyword>
<dbReference type="STRING" id="540747.SAMN04488031_11141"/>
<dbReference type="EC" id="3.1.1.24" evidence="3"/>
<evidence type="ECO:0000313" key="5">
    <source>
        <dbReference type="Proteomes" id="UP000325785"/>
    </source>
</evidence>
<dbReference type="PATRIC" id="fig|540747.5.peg.3357"/>
<dbReference type="Pfam" id="PF00561">
    <property type="entry name" value="Abhydrolase_1"/>
    <property type="match status" value="1"/>
</dbReference>
<dbReference type="EMBL" id="LAXI01000025">
    <property type="protein sequence ID" value="KRS15214.1"/>
    <property type="molecule type" value="Genomic_DNA"/>
</dbReference>
<dbReference type="PRINTS" id="PR00111">
    <property type="entry name" value="ABHYDROLASE"/>
</dbReference>
<dbReference type="EMBL" id="CP031598">
    <property type="protein sequence ID" value="QEW24861.1"/>
    <property type="molecule type" value="Genomic_DNA"/>
</dbReference>
<evidence type="ECO:0000259" key="1">
    <source>
        <dbReference type="Pfam" id="PF00561"/>
    </source>
</evidence>
<organism evidence="2 4">
    <name type="scientific">Roseovarius indicus</name>
    <dbReference type="NCBI Taxonomy" id="540747"/>
    <lineage>
        <taxon>Bacteria</taxon>
        <taxon>Pseudomonadati</taxon>
        <taxon>Pseudomonadota</taxon>
        <taxon>Alphaproteobacteria</taxon>
        <taxon>Rhodobacterales</taxon>
        <taxon>Roseobacteraceae</taxon>
        <taxon>Roseovarius</taxon>
    </lineage>
</organism>
<feature type="domain" description="AB hydrolase-1" evidence="1">
    <location>
        <begin position="19"/>
        <end position="246"/>
    </location>
</feature>
<name>A0A0T5P2B7_9RHOB</name>
<reference evidence="3 5" key="2">
    <citation type="submission" date="2018-08" db="EMBL/GenBank/DDBJ databases">
        <title>Genetic Globetrotter - A new plasmid hitch-hiking vast phylogenetic and geographic distances.</title>
        <authorList>
            <person name="Vollmers J."/>
            <person name="Petersen J."/>
        </authorList>
    </citation>
    <scope>NUCLEOTIDE SEQUENCE [LARGE SCALE GENOMIC DNA]</scope>
    <source>
        <strain evidence="3 5">DSM 26383</strain>
    </source>
</reference>
<dbReference type="OrthoDB" id="9785847at2"/>
<dbReference type="Proteomes" id="UP000051401">
    <property type="component" value="Unassembled WGS sequence"/>
</dbReference>
<dbReference type="InterPro" id="IPR000073">
    <property type="entry name" value="AB_hydrolase_1"/>
</dbReference>
<proteinExistence type="predicted"/>
<dbReference type="InterPro" id="IPR050266">
    <property type="entry name" value="AB_hydrolase_sf"/>
</dbReference>
<dbReference type="KEGG" id="rid:RIdsm_00645"/>
<protein>
    <submittedName>
        <fullName evidence="2 3">3-oxoadipate enol-lactonase</fullName>
        <ecNumber evidence="3">3.1.1.24</ecNumber>
    </submittedName>
</protein>
<dbReference type="InterPro" id="IPR029058">
    <property type="entry name" value="AB_hydrolase_fold"/>
</dbReference>
<dbReference type="SUPFAM" id="SSF53474">
    <property type="entry name" value="alpha/beta-Hydrolases"/>
    <property type="match status" value="1"/>
</dbReference>
<sequence length="265" mass="28730">MPKLPDGTAWERHGKQGAPTVVLIHGFGLNRAVWQWMIPALADAYDVIAYDLYGHGETAPPPEKPSLSLFSRQLNDVLDASGLESAAVAGFSLGGMVSRRFAMDHPERCRALVILHSQHLRSPEAQTAIEARVVQAEKEGPEATVDAALERWFTDAYRARNPEMMALVRGWVVSNDKAVYPAIYSVLAKGVTEIANPEPPLRLPALVLTADEDFGNGPDMTRAIAAEIDGGEALILPGLRHMALAEDPDAVNAPVRAFLDRVLTP</sequence>
<dbReference type="PANTHER" id="PTHR43798">
    <property type="entry name" value="MONOACYLGLYCEROL LIPASE"/>
    <property type="match status" value="1"/>
</dbReference>
<evidence type="ECO:0000313" key="4">
    <source>
        <dbReference type="Proteomes" id="UP000051401"/>
    </source>
</evidence>
<dbReference type="Gene3D" id="3.40.50.1820">
    <property type="entry name" value="alpha/beta hydrolase"/>
    <property type="match status" value="1"/>
</dbReference>
<evidence type="ECO:0000313" key="2">
    <source>
        <dbReference type="EMBL" id="KRS15214.1"/>
    </source>
</evidence>
<keyword evidence="4" id="KW-1185">Reference proteome</keyword>
<accession>A0A0T5P2B7</accession>
<dbReference type="AlphaFoldDB" id="A0A0T5P2B7"/>
<dbReference type="RefSeq" id="WP_057820745.1">
    <property type="nucleotide sequence ID" value="NZ_CP031598.1"/>
</dbReference>
<dbReference type="Proteomes" id="UP000325785">
    <property type="component" value="Chromosome"/>
</dbReference>
<dbReference type="GO" id="GO:0047570">
    <property type="term" value="F:3-oxoadipate enol-lactonase activity"/>
    <property type="evidence" value="ECO:0007669"/>
    <property type="project" value="UniProtKB-EC"/>
</dbReference>
<gene>
    <name evidence="3" type="primary">catD_3</name>
    <name evidence="3" type="ORF">RIdsm_00645</name>
    <name evidence="2" type="ORF">XM52_25010</name>
</gene>
<evidence type="ECO:0000313" key="3">
    <source>
        <dbReference type="EMBL" id="QEW24861.1"/>
    </source>
</evidence>